<evidence type="ECO:0000313" key="1">
    <source>
        <dbReference type="EMBL" id="OMP02692.1"/>
    </source>
</evidence>
<accession>A0A1R3K6H3</accession>
<sequence length="36" mass="4249">MIIVILLFVDDDNKSYLEINCTFGIRKRLAIIDETY</sequence>
<protein>
    <submittedName>
        <fullName evidence="1">Uncharacterized protein</fullName>
    </submittedName>
</protein>
<proteinExistence type="predicted"/>
<comment type="caution">
    <text evidence="1">The sequence shown here is derived from an EMBL/GenBank/DDBJ whole genome shotgun (WGS) entry which is preliminary data.</text>
</comment>
<dbReference type="Proteomes" id="UP000187203">
    <property type="component" value="Unassembled WGS sequence"/>
</dbReference>
<evidence type="ECO:0000313" key="2">
    <source>
        <dbReference type="Proteomes" id="UP000187203"/>
    </source>
</evidence>
<organism evidence="1 2">
    <name type="scientific">Corchorus olitorius</name>
    <dbReference type="NCBI Taxonomy" id="93759"/>
    <lineage>
        <taxon>Eukaryota</taxon>
        <taxon>Viridiplantae</taxon>
        <taxon>Streptophyta</taxon>
        <taxon>Embryophyta</taxon>
        <taxon>Tracheophyta</taxon>
        <taxon>Spermatophyta</taxon>
        <taxon>Magnoliopsida</taxon>
        <taxon>eudicotyledons</taxon>
        <taxon>Gunneridae</taxon>
        <taxon>Pentapetalae</taxon>
        <taxon>rosids</taxon>
        <taxon>malvids</taxon>
        <taxon>Malvales</taxon>
        <taxon>Malvaceae</taxon>
        <taxon>Grewioideae</taxon>
        <taxon>Apeibeae</taxon>
        <taxon>Corchorus</taxon>
    </lineage>
</organism>
<dbReference type="AlphaFoldDB" id="A0A1R3K6H3"/>
<gene>
    <name evidence="1" type="ORF">COLO4_10904</name>
</gene>
<name>A0A1R3K6H3_9ROSI</name>
<reference evidence="2" key="1">
    <citation type="submission" date="2013-09" db="EMBL/GenBank/DDBJ databases">
        <title>Corchorus olitorius genome sequencing.</title>
        <authorList>
            <person name="Alam M."/>
            <person name="Haque M.S."/>
            <person name="Islam M.S."/>
            <person name="Emdad E.M."/>
            <person name="Islam M.M."/>
            <person name="Ahmed B."/>
            <person name="Halim A."/>
            <person name="Hossen Q.M.M."/>
            <person name="Hossain M.Z."/>
            <person name="Ahmed R."/>
            <person name="Khan M.M."/>
            <person name="Islam R."/>
            <person name="Rashid M.M."/>
            <person name="Khan S.A."/>
            <person name="Rahman M.S."/>
            <person name="Alam M."/>
            <person name="Yahiya A.S."/>
            <person name="Khan M.S."/>
            <person name="Azam M.S."/>
            <person name="Haque T."/>
            <person name="Lashkar M.Z.H."/>
            <person name="Akhand A.I."/>
            <person name="Morshed G."/>
            <person name="Roy S."/>
            <person name="Uddin K.S."/>
            <person name="Rabeya T."/>
            <person name="Hossain A.S."/>
            <person name="Chowdhury A."/>
            <person name="Snigdha A.R."/>
            <person name="Mortoza M.S."/>
            <person name="Matin S.A."/>
            <person name="Hoque S.M.E."/>
            <person name="Islam M.K."/>
            <person name="Roy D.K."/>
            <person name="Haider R."/>
            <person name="Moosa M.M."/>
            <person name="Elias S.M."/>
            <person name="Hasan A.M."/>
            <person name="Jahan S."/>
            <person name="Shafiuddin M."/>
            <person name="Mahmood N."/>
            <person name="Shommy N.S."/>
        </authorList>
    </citation>
    <scope>NUCLEOTIDE SEQUENCE [LARGE SCALE GENOMIC DNA]</scope>
    <source>
        <strain evidence="2">cv. O-4</strain>
    </source>
</reference>
<dbReference type="EMBL" id="AWUE01014600">
    <property type="protein sequence ID" value="OMP02692.1"/>
    <property type="molecule type" value="Genomic_DNA"/>
</dbReference>
<keyword evidence="2" id="KW-1185">Reference proteome</keyword>